<dbReference type="InterPro" id="IPR011009">
    <property type="entry name" value="Kinase-like_dom_sf"/>
</dbReference>
<dbReference type="InterPro" id="IPR001245">
    <property type="entry name" value="Ser-Thr/Tyr_kinase_cat_dom"/>
</dbReference>
<reference evidence="3" key="2">
    <citation type="submission" date="2022-10" db="EMBL/GenBank/DDBJ databases">
        <authorList>
            <consortium name="ENA_rothamsted_submissions"/>
            <consortium name="culmorum"/>
            <person name="King R."/>
        </authorList>
    </citation>
    <scope>NUCLEOTIDE SEQUENCE</scope>
</reference>
<dbReference type="PANTHER" id="PTHR24416">
    <property type="entry name" value="TYROSINE-PROTEIN KINASE RECEPTOR"/>
    <property type="match status" value="1"/>
</dbReference>
<evidence type="ECO:0000256" key="1">
    <source>
        <dbReference type="SAM" id="MobiDB-lite"/>
    </source>
</evidence>
<dbReference type="InterPro" id="IPR050122">
    <property type="entry name" value="RTK"/>
</dbReference>
<evidence type="ECO:0000313" key="4">
    <source>
        <dbReference type="Proteomes" id="UP001153737"/>
    </source>
</evidence>
<protein>
    <recommendedName>
        <fullName evidence="2">Protein kinase domain-containing protein</fullName>
    </recommendedName>
</protein>
<gene>
    <name evidence="3" type="ORF">PHAECO_LOCUS12835</name>
</gene>
<dbReference type="Proteomes" id="UP001153737">
    <property type="component" value="Chromosome 9"/>
</dbReference>
<dbReference type="AlphaFoldDB" id="A0A9N9X5Q0"/>
<dbReference type="InterPro" id="IPR020635">
    <property type="entry name" value="Tyr_kinase_cat_dom"/>
</dbReference>
<feature type="domain" description="Protein kinase" evidence="2">
    <location>
        <begin position="89"/>
        <end position="322"/>
    </location>
</feature>
<dbReference type="PROSITE" id="PS50011">
    <property type="entry name" value="PROTEIN_KINASE_DOM"/>
    <property type="match status" value="1"/>
</dbReference>
<dbReference type="Pfam" id="PF07714">
    <property type="entry name" value="PK_Tyr_Ser-Thr"/>
    <property type="match status" value="1"/>
</dbReference>
<dbReference type="Gene3D" id="1.10.510.10">
    <property type="entry name" value="Transferase(Phosphotransferase) domain 1"/>
    <property type="match status" value="1"/>
</dbReference>
<organism evidence="3 4">
    <name type="scientific">Phaedon cochleariae</name>
    <name type="common">Mustard beetle</name>
    <dbReference type="NCBI Taxonomy" id="80249"/>
    <lineage>
        <taxon>Eukaryota</taxon>
        <taxon>Metazoa</taxon>
        <taxon>Ecdysozoa</taxon>
        <taxon>Arthropoda</taxon>
        <taxon>Hexapoda</taxon>
        <taxon>Insecta</taxon>
        <taxon>Pterygota</taxon>
        <taxon>Neoptera</taxon>
        <taxon>Endopterygota</taxon>
        <taxon>Coleoptera</taxon>
        <taxon>Polyphaga</taxon>
        <taxon>Cucujiformia</taxon>
        <taxon>Chrysomeloidea</taxon>
        <taxon>Chrysomelidae</taxon>
        <taxon>Chrysomelinae</taxon>
        <taxon>Chrysomelini</taxon>
        <taxon>Phaedon</taxon>
    </lineage>
</organism>
<evidence type="ECO:0000259" key="2">
    <source>
        <dbReference type="PROSITE" id="PS50011"/>
    </source>
</evidence>
<dbReference type="GO" id="GO:0004714">
    <property type="term" value="F:transmembrane receptor protein tyrosine kinase activity"/>
    <property type="evidence" value="ECO:0007669"/>
    <property type="project" value="TreeGrafter"/>
</dbReference>
<dbReference type="GO" id="GO:0005886">
    <property type="term" value="C:plasma membrane"/>
    <property type="evidence" value="ECO:0007669"/>
    <property type="project" value="TreeGrafter"/>
</dbReference>
<dbReference type="EMBL" id="OU896715">
    <property type="protein sequence ID" value="CAG9825475.1"/>
    <property type="molecule type" value="Genomic_DNA"/>
</dbReference>
<reference evidence="3" key="1">
    <citation type="submission" date="2022-01" db="EMBL/GenBank/DDBJ databases">
        <authorList>
            <person name="King R."/>
        </authorList>
    </citation>
    <scope>NUCLEOTIDE SEQUENCE</scope>
</reference>
<dbReference type="PROSITE" id="PS00109">
    <property type="entry name" value="PROTEIN_KINASE_TYR"/>
    <property type="match status" value="1"/>
</dbReference>
<keyword evidence="4" id="KW-1185">Reference proteome</keyword>
<dbReference type="OrthoDB" id="28230at2759"/>
<sequence length="322" mass="36821">MPHRRKNKKVTRRNLGKPRQSTGGCVDDHLITESNEMDIQSTQTVSAGDDSKNKITINEVNKTETNKNEENNKTKEHETTDCLVLLMKIVNKFRVENNTFLDIMKNIMCVTDTKDTASKKIKYDLINTMLVILSESNMQELTFIQNKVKAISTSKQMYNLYVDDEAIERKEILVDIGVKKLGKTDLGHHLTIQNIGRILIDVASGMEYIHGKRFLHRDLASQNIFIDDNKRCKIGDFGSCVFVGDSNGVFEEKKFRHLGYNISPETLTSQLFTMESDVWSMGILIWFIFNSLAIKSRSTTINFIPGFMVQLYIKAFQTGQDE</sequence>
<dbReference type="PANTHER" id="PTHR24416:SF611">
    <property type="entry name" value="TYROSINE-PROTEIN KINASE TRANSMEMBRANE RECEPTOR ROR"/>
    <property type="match status" value="1"/>
</dbReference>
<feature type="region of interest" description="Disordered" evidence="1">
    <location>
        <begin position="1"/>
        <end position="27"/>
    </location>
</feature>
<accession>A0A9N9X5Q0</accession>
<dbReference type="GO" id="GO:0005524">
    <property type="term" value="F:ATP binding"/>
    <property type="evidence" value="ECO:0007669"/>
    <property type="project" value="InterPro"/>
</dbReference>
<dbReference type="GO" id="GO:0007169">
    <property type="term" value="P:cell surface receptor protein tyrosine kinase signaling pathway"/>
    <property type="evidence" value="ECO:0007669"/>
    <property type="project" value="TreeGrafter"/>
</dbReference>
<name>A0A9N9X5Q0_PHACE</name>
<dbReference type="InterPro" id="IPR000719">
    <property type="entry name" value="Prot_kinase_dom"/>
</dbReference>
<evidence type="ECO:0000313" key="3">
    <source>
        <dbReference type="EMBL" id="CAG9825475.1"/>
    </source>
</evidence>
<proteinExistence type="predicted"/>
<dbReference type="SUPFAM" id="SSF56112">
    <property type="entry name" value="Protein kinase-like (PK-like)"/>
    <property type="match status" value="1"/>
</dbReference>
<dbReference type="InterPro" id="IPR008266">
    <property type="entry name" value="Tyr_kinase_AS"/>
</dbReference>
<dbReference type="GO" id="GO:0043235">
    <property type="term" value="C:receptor complex"/>
    <property type="evidence" value="ECO:0007669"/>
    <property type="project" value="TreeGrafter"/>
</dbReference>
<feature type="compositionally biased region" description="Basic residues" evidence="1">
    <location>
        <begin position="1"/>
        <end position="16"/>
    </location>
</feature>
<dbReference type="SMART" id="SM00219">
    <property type="entry name" value="TyrKc"/>
    <property type="match status" value="1"/>
</dbReference>